<feature type="transmembrane region" description="Helical" evidence="1">
    <location>
        <begin position="153"/>
        <end position="179"/>
    </location>
</feature>
<feature type="transmembrane region" description="Helical" evidence="1">
    <location>
        <begin position="80"/>
        <end position="103"/>
    </location>
</feature>
<feature type="transmembrane region" description="Helical" evidence="1">
    <location>
        <begin position="48"/>
        <end position="74"/>
    </location>
</feature>
<reference evidence="2" key="1">
    <citation type="journal article" date="2013" name="BMC Evol. Biol.">
        <title>Comparative analysis of complete mitochondrial genome sequences confirms independent origins of plant-parasitic nematodes.</title>
        <authorList>
            <person name="Sultana T."/>
            <person name="Kim J."/>
            <person name="Lee S.H."/>
            <person name="Han H."/>
            <person name="Kim S."/>
            <person name="Min G.S."/>
            <person name="Nadler S.A."/>
            <person name="Park J.K."/>
        </authorList>
    </citation>
    <scope>NUCLEOTIDE SEQUENCE</scope>
</reference>
<accession>M1E1R8</accession>
<protein>
    <submittedName>
        <fullName evidence="2">NADH dehydrogenase subunit 2</fullName>
    </submittedName>
</protein>
<name>M1E1R8_PRAVU</name>
<keyword evidence="1" id="KW-0812">Transmembrane</keyword>
<feature type="transmembrane region" description="Helical" evidence="1">
    <location>
        <begin position="254"/>
        <end position="270"/>
    </location>
</feature>
<dbReference type="EMBL" id="GQ332425">
    <property type="protein sequence ID" value="ACV96753.1"/>
    <property type="molecule type" value="Genomic_DNA"/>
</dbReference>
<feature type="transmembrane region" description="Helical" evidence="1">
    <location>
        <begin position="195"/>
        <end position="215"/>
    </location>
</feature>
<gene>
    <name evidence="2" type="primary">ND2</name>
</gene>
<evidence type="ECO:0000313" key="2">
    <source>
        <dbReference type="EMBL" id="ACV96753.1"/>
    </source>
</evidence>
<feature type="transmembrane region" description="Helical" evidence="1">
    <location>
        <begin position="221"/>
        <end position="242"/>
    </location>
</feature>
<dbReference type="AlphaFoldDB" id="M1E1R8"/>
<evidence type="ECO:0000256" key="1">
    <source>
        <dbReference type="SAM" id="Phobius"/>
    </source>
</evidence>
<keyword evidence="1" id="KW-1133">Transmembrane helix</keyword>
<feature type="transmembrane region" description="Helical" evidence="1">
    <location>
        <begin position="20"/>
        <end position="36"/>
    </location>
</feature>
<keyword evidence="2" id="KW-0496">Mitochondrion</keyword>
<organism evidence="2">
    <name type="scientific">Pratylenchus vulnus</name>
    <name type="common">Walnut root-lesion nematode worm</name>
    <dbReference type="NCBI Taxonomy" id="45931"/>
    <lineage>
        <taxon>Eukaryota</taxon>
        <taxon>Metazoa</taxon>
        <taxon>Ecdysozoa</taxon>
        <taxon>Nematoda</taxon>
        <taxon>Chromadorea</taxon>
        <taxon>Rhabditida</taxon>
        <taxon>Tylenchina</taxon>
        <taxon>Tylenchomorpha</taxon>
        <taxon>Tylenchoidea</taxon>
        <taxon>Pratylenchidae</taxon>
        <taxon>Pratylenchinae</taxon>
        <taxon>Pratylenchus</taxon>
    </lineage>
</organism>
<proteinExistence type="predicted"/>
<keyword evidence="1" id="KW-0472">Membrane</keyword>
<feature type="transmembrane region" description="Helical" evidence="1">
    <location>
        <begin position="115"/>
        <end position="138"/>
    </location>
</feature>
<geneLocation type="mitochondrion" evidence="2"/>
<sequence length="273" mass="32772">MMISLNLTLFNFYTESMMGWWSTFFSLNLVFLYFIIKEEVQLYFFSVYFYVQELMGFLFIFSLSNFMVLMVLMFKSSLGLFFFLVWPMIKFLNGIIFFLFYFLFKNSLYPCPNKVCFFSFDSYLGFSLLLSAGVPMFFKDLKSLGFFNSAESATLILVTFSHSLMDSMMNLIMYFFIFFSSKSSMKNFLDLEKSFFFLGLPFNVIFFIKVTFFCLVFNQMLLFLLFVFSMWMSMMGSLHFLLMEPVMMGSLKKLWLNNIWIFFIFFYFIFNLF</sequence>